<organism evidence="1">
    <name type="scientific">Daucus carota subsp. sativus</name>
    <name type="common">Carrot</name>
    <dbReference type="NCBI Taxonomy" id="79200"/>
    <lineage>
        <taxon>Eukaryota</taxon>
        <taxon>Viridiplantae</taxon>
        <taxon>Streptophyta</taxon>
        <taxon>Embryophyta</taxon>
        <taxon>Tracheophyta</taxon>
        <taxon>Spermatophyta</taxon>
        <taxon>Magnoliopsida</taxon>
        <taxon>eudicotyledons</taxon>
        <taxon>Gunneridae</taxon>
        <taxon>Pentapetalae</taxon>
        <taxon>asterids</taxon>
        <taxon>campanulids</taxon>
        <taxon>Apiales</taxon>
        <taxon>Apiaceae</taxon>
        <taxon>Apioideae</taxon>
        <taxon>Scandiceae</taxon>
        <taxon>Daucinae</taxon>
        <taxon>Daucus</taxon>
        <taxon>Daucus sect. Daucus</taxon>
    </lineage>
</organism>
<dbReference type="EMBL" id="LNRQ01000008">
    <property type="protein sequence ID" value="KZM83749.1"/>
    <property type="molecule type" value="Genomic_DNA"/>
</dbReference>
<proteinExistence type="predicted"/>
<dbReference type="Gramene" id="KZM83749">
    <property type="protein sequence ID" value="KZM83749"/>
    <property type="gene ID" value="DCAR_028829"/>
</dbReference>
<dbReference type="AlphaFoldDB" id="A0A175YJK1"/>
<sequence>MKWVELVFVSALFSHKARGERERDGRERKREMGEGGRERLLGRECVLYGHSFVSHSSFAANHWSTINFSDGKEKVKQCNEYVCFSPYPFTIANTYFSVMISMHFHYLKIILSPFILPQLEACQYTIDFLN</sequence>
<gene>
    <name evidence="1" type="ORF">DCAR_028829</name>
</gene>
<comment type="caution">
    <text evidence="1">The sequence shown here is derived from an EMBL/GenBank/DDBJ whole genome shotgun (WGS) entry which is preliminary data.</text>
</comment>
<evidence type="ECO:0000313" key="1">
    <source>
        <dbReference type="EMBL" id="KZM83749.1"/>
    </source>
</evidence>
<accession>A0A175YJK1</accession>
<name>A0A175YJK1_DAUCS</name>
<protein>
    <submittedName>
        <fullName evidence="1">Uncharacterized protein</fullName>
    </submittedName>
</protein>
<reference evidence="1" key="1">
    <citation type="journal article" date="2016" name="Nat. Genet.">
        <title>A high-quality carrot genome assembly provides new insights into carotenoid accumulation and asterid genome evolution.</title>
        <authorList>
            <person name="Iorizzo M."/>
            <person name="Ellison S."/>
            <person name="Senalik D."/>
            <person name="Zeng P."/>
            <person name="Satapoomin P."/>
            <person name="Huang J."/>
            <person name="Bowman M."/>
            <person name="Iovene M."/>
            <person name="Sanseverino W."/>
            <person name="Cavagnaro P."/>
            <person name="Yildiz M."/>
            <person name="Macko-Podgorni A."/>
            <person name="Moranska E."/>
            <person name="Grzebelus E."/>
            <person name="Grzebelus D."/>
            <person name="Ashrafi H."/>
            <person name="Zheng Z."/>
            <person name="Cheng S."/>
            <person name="Spooner D."/>
            <person name="Van Deynze A."/>
            <person name="Simon P."/>
        </authorList>
    </citation>
    <scope>NUCLEOTIDE SEQUENCE [LARGE SCALE GENOMIC DNA]</scope>
    <source>
        <tissue evidence="1">Leaf</tissue>
    </source>
</reference>